<name>A0A1B9NU13_ALILO</name>
<comment type="caution">
    <text evidence="2">The sequence shown here is derived from an EMBL/GenBank/DDBJ whole genome shotgun (WGS) entry which is preliminary data.</text>
</comment>
<dbReference type="AlphaFoldDB" id="A0A1B9NU13"/>
<evidence type="ECO:0000259" key="1">
    <source>
        <dbReference type="Pfam" id="PF22016"/>
    </source>
</evidence>
<dbReference type="InterPro" id="IPR053864">
    <property type="entry name" value="DUF6933"/>
</dbReference>
<evidence type="ECO:0000313" key="3">
    <source>
        <dbReference type="Proteomes" id="UP000093523"/>
    </source>
</evidence>
<organism evidence="2 3">
    <name type="scientific">Aliivibrio logei</name>
    <name type="common">Vibrio logei</name>
    <dbReference type="NCBI Taxonomy" id="688"/>
    <lineage>
        <taxon>Bacteria</taxon>
        <taxon>Pseudomonadati</taxon>
        <taxon>Pseudomonadota</taxon>
        <taxon>Gammaproteobacteria</taxon>
        <taxon>Vibrionales</taxon>
        <taxon>Vibrionaceae</taxon>
        <taxon>Aliivibrio</taxon>
    </lineage>
</organism>
<dbReference type="RefSeq" id="WP_065612232.1">
    <property type="nucleotide sequence ID" value="NZ_CAWMPN010000031.1"/>
</dbReference>
<dbReference type="Proteomes" id="UP000093523">
    <property type="component" value="Unassembled WGS sequence"/>
</dbReference>
<proteinExistence type="predicted"/>
<dbReference type="EMBL" id="MAJU01000031">
    <property type="protein sequence ID" value="OCH17194.1"/>
    <property type="molecule type" value="Genomic_DNA"/>
</dbReference>
<gene>
    <name evidence="2" type="ORF">A6E04_20295</name>
</gene>
<sequence length="175" mass="19926">MFQFKCTKKVQDFIGITPSELKVIVPEKFALGNWFVHSFEEDNHNVLVFMEEKTLFSFIIVGIQKEHIKTLRKHFLEGLCLQMKAEGISIQTISAYAINDTVIQYTKTDSTNKVGIMNDLISLYQSRIEIEGGLSEIDVVDVAMKINRVPQSHLALTYAVKEFKLVLGEVTSPFH</sequence>
<accession>A0A1B9NU13</accession>
<reference evidence="2 3" key="1">
    <citation type="submission" date="2016-06" db="EMBL/GenBank/DDBJ databases">
        <authorList>
            <person name="Kjaerup R.B."/>
            <person name="Dalgaard T.S."/>
            <person name="Juul-Madsen H.R."/>
        </authorList>
    </citation>
    <scope>NUCLEOTIDE SEQUENCE [LARGE SCALE GENOMIC DNA]</scope>
    <source>
        <strain evidence="2 3">1S159</strain>
    </source>
</reference>
<evidence type="ECO:0000313" key="2">
    <source>
        <dbReference type="EMBL" id="OCH17194.1"/>
    </source>
</evidence>
<feature type="domain" description="DUF6933" evidence="1">
    <location>
        <begin position="4"/>
        <end position="154"/>
    </location>
</feature>
<dbReference type="OrthoDB" id="8902516at2"/>
<dbReference type="Pfam" id="PF22016">
    <property type="entry name" value="DUF6933"/>
    <property type="match status" value="1"/>
</dbReference>
<protein>
    <recommendedName>
        <fullName evidence="1">DUF6933 domain-containing protein</fullName>
    </recommendedName>
</protein>